<evidence type="ECO:0008006" key="4">
    <source>
        <dbReference type="Google" id="ProtNLM"/>
    </source>
</evidence>
<sequence>MAIRPGRTLMKEDVSVMILNHYKQKHSLPEGLFSTRLPKGSVVAPSGPSKRHNKQRKMVLKLGLHKKMVKLRSKKGRMKKKLKGIFKTKARILSFPTSNFVAISRSGNDR</sequence>
<accession>A0ABD1XAR4</accession>
<dbReference type="Proteomes" id="UP001604277">
    <property type="component" value="Unassembled WGS sequence"/>
</dbReference>
<gene>
    <name evidence="1" type="ORF">Fot_03804</name>
    <name evidence="2" type="ORF">Fot_04095</name>
</gene>
<evidence type="ECO:0000313" key="2">
    <source>
        <dbReference type="EMBL" id="KAL2559356.1"/>
    </source>
</evidence>
<dbReference type="AlphaFoldDB" id="A0ABD1XAR4"/>
<dbReference type="EMBL" id="JBFOLJ010000001">
    <property type="protein sequence ID" value="KAL2559356.1"/>
    <property type="molecule type" value="Genomic_DNA"/>
</dbReference>
<reference evidence="1" key="2">
    <citation type="submission" date="2024-07" db="EMBL/GenBank/DDBJ databases">
        <title>Two chromosome-level genome assemblies of Korean endemic species Abeliophyllum distichum and Forsythia ovata (Oleaceae).</title>
        <authorList>
            <person name="Mun J.H."/>
        </authorList>
    </citation>
    <scope>NUCLEOTIDE SEQUENCE</scope>
    <source>
        <strain evidence="1">KNKB202402200001</strain>
        <tissue evidence="1">Leaf</tissue>
    </source>
</reference>
<protein>
    <recommendedName>
        <fullName evidence="4">50S ribosomal protein L35</fullName>
    </recommendedName>
</protein>
<reference evidence="3" key="1">
    <citation type="submission" date="2024-07" db="EMBL/GenBank/DDBJ databases">
        <title>Two chromosome-level genome assemblies of Korean endemic species Abeliophyllum distichum and Forsythia ovata (Oleaceae).</title>
        <authorList>
            <person name="Jang H."/>
        </authorList>
    </citation>
    <scope>NUCLEOTIDE SEQUENCE [LARGE SCALE GENOMIC DNA]</scope>
</reference>
<evidence type="ECO:0000313" key="3">
    <source>
        <dbReference type="Proteomes" id="UP001604277"/>
    </source>
</evidence>
<proteinExistence type="predicted"/>
<keyword evidence="3" id="KW-1185">Reference proteome</keyword>
<name>A0ABD1XAR4_9LAMI</name>
<evidence type="ECO:0000313" key="1">
    <source>
        <dbReference type="EMBL" id="KAL2559065.1"/>
    </source>
</evidence>
<organism evidence="1 3">
    <name type="scientific">Forsythia ovata</name>
    <dbReference type="NCBI Taxonomy" id="205694"/>
    <lineage>
        <taxon>Eukaryota</taxon>
        <taxon>Viridiplantae</taxon>
        <taxon>Streptophyta</taxon>
        <taxon>Embryophyta</taxon>
        <taxon>Tracheophyta</taxon>
        <taxon>Spermatophyta</taxon>
        <taxon>Magnoliopsida</taxon>
        <taxon>eudicotyledons</taxon>
        <taxon>Gunneridae</taxon>
        <taxon>Pentapetalae</taxon>
        <taxon>asterids</taxon>
        <taxon>lamiids</taxon>
        <taxon>Lamiales</taxon>
        <taxon>Oleaceae</taxon>
        <taxon>Forsythieae</taxon>
        <taxon>Forsythia</taxon>
    </lineage>
</organism>
<dbReference type="EMBL" id="JBFOLJ010000001">
    <property type="protein sequence ID" value="KAL2559065.1"/>
    <property type="molecule type" value="Genomic_DNA"/>
</dbReference>
<comment type="caution">
    <text evidence="1">The sequence shown here is derived from an EMBL/GenBank/DDBJ whole genome shotgun (WGS) entry which is preliminary data.</text>
</comment>